<feature type="compositionally biased region" description="Polar residues" evidence="1">
    <location>
        <begin position="32"/>
        <end position="50"/>
    </location>
</feature>
<evidence type="ECO:0000256" key="1">
    <source>
        <dbReference type="SAM" id="MobiDB-lite"/>
    </source>
</evidence>
<dbReference type="AlphaFoldDB" id="B9GSG9"/>
<accession>B9GSG9</accession>
<evidence type="ECO:0000313" key="3">
    <source>
        <dbReference type="Proteomes" id="UP000006729"/>
    </source>
</evidence>
<dbReference type="PRINTS" id="PR01217">
    <property type="entry name" value="PRICHEXTENSN"/>
</dbReference>
<sequence length="188" mass="20032">MDPNPNSFRSGHGPKPPTTLGSGSIHRPSPQPSWVRSQIQTSTLLVSTKDLTLLGPDTDPHPQTPWVRGLDTDLTPKPPKFEHGPSPNSLGSGHDPLPNSFGSEHDPNPNPLGSGYRSKPQPPWVRTRTHPPTLLGPDTDPSHLGPIMDPTPTPFGPHPTQLLTPLGPAQDPMVMRLVSGPKSLGSCA</sequence>
<dbReference type="HOGENOM" id="CLU_1311992_0_0_1"/>
<feature type="region of interest" description="Disordered" evidence="1">
    <location>
        <begin position="1"/>
        <end position="168"/>
    </location>
</feature>
<evidence type="ECO:0000313" key="2">
    <source>
        <dbReference type="EMBL" id="PNT50660.1"/>
    </source>
</evidence>
<reference evidence="2 3" key="1">
    <citation type="journal article" date="2006" name="Science">
        <title>The genome of black cottonwood, Populus trichocarpa (Torr. &amp; Gray).</title>
        <authorList>
            <person name="Tuskan G.A."/>
            <person name="Difazio S."/>
            <person name="Jansson S."/>
            <person name="Bohlmann J."/>
            <person name="Grigoriev I."/>
            <person name="Hellsten U."/>
            <person name="Putnam N."/>
            <person name="Ralph S."/>
            <person name="Rombauts S."/>
            <person name="Salamov A."/>
            <person name="Schein J."/>
            <person name="Sterck L."/>
            <person name="Aerts A."/>
            <person name="Bhalerao R.R."/>
            <person name="Bhalerao R.P."/>
            <person name="Blaudez D."/>
            <person name="Boerjan W."/>
            <person name="Brun A."/>
            <person name="Brunner A."/>
            <person name="Busov V."/>
            <person name="Campbell M."/>
            <person name="Carlson J."/>
            <person name="Chalot M."/>
            <person name="Chapman J."/>
            <person name="Chen G.L."/>
            <person name="Cooper D."/>
            <person name="Coutinho P.M."/>
            <person name="Couturier J."/>
            <person name="Covert S."/>
            <person name="Cronk Q."/>
            <person name="Cunningham R."/>
            <person name="Davis J."/>
            <person name="Degroeve S."/>
            <person name="Dejardin A."/>
            <person name="Depamphilis C."/>
            <person name="Detter J."/>
            <person name="Dirks B."/>
            <person name="Dubchak I."/>
            <person name="Duplessis S."/>
            <person name="Ehlting J."/>
            <person name="Ellis B."/>
            <person name="Gendler K."/>
            <person name="Goodstein D."/>
            <person name="Gribskov M."/>
            <person name="Grimwood J."/>
            <person name="Groover A."/>
            <person name="Gunter L."/>
            <person name="Hamberger B."/>
            <person name="Heinze B."/>
            <person name="Helariutta Y."/>
            <person name="Henrissat B."/>
            <person name="Holligan D."/>
            <person name="Holt R."/>
            <person name="Huang W."/>
            <person name="Islam-Faridi N."/>
            <person name="Jones S."/>
            <person name="Jones-Rhoades M."/>
            <person name="Jorgensen R."/>
            <person name="Joshi C."/>
            <person name="Kangasjarvi J."/>
            <person name="Karlsson J."/>
            <person name="Kelleher C."/>
            <person name="Kirkpatrick R."/>
            <person name="Kirst M."/>
            <person name="Kohler A."/>
            <person name="Kalluri U."/>
            <person name="Larimer F."/>
            <person name="Leebens-Mack J."/>
            <person name="Leple J.C."/>
            <person name="Locascio P."/>
            <person name="Lou Y."/>
            <person name="Lucas S."/>
            <person name="Martin F."/>
            <person name="Montanini B."/>
            <person name="Napoli C."/>
            <person name="Nelson D.R."/>
            <person name="Nelson C."/>
            <person name="Nieminen K."/>
            <person name="Nilsson O."/>
            <person name="Pereda V."/>
            <person name="Peter G."/>
            <person name="Philippe R."/>
            <person name="Pilate G."/>
            <person name="Poliakov A."/>
            <person name="Razumovskaya J."/>
            <person name="Richardson P."/>
            <person name="Rinaldi C."/>
            <person name="Ritland K."/>
            <person name="Rouze P."/>
            <person name="Ryaboy D."/>
            <person name="Schmutz J."/>
            <person name="Schrader J."/>
            <person name="Segerman B."/>
            <person name="Shin H."/>
            <person name="Siddiqui A."/>
            <person name="Sterky F."/>
            <person name="Terry A."/>
            <person name="Tsai C.J."/>
            <person name="Uberbacher E."/>
            <person name="Unneberg P."/>
            <person name="Vahala J."/>
            <person name="Wall K."/>
            <person name="Wessler S."/>
            <person name="Yang G."/>
            <person name="Yin T."/>
            <person name="Douglas C."/>
            <person name="Marra M."/>
            <person name="Sandberg G."/>
            <person name="Van de Peer Y."/>
            <person name="Rokhsar D."/>
        </authorList>
    </citation>
    <scope>NUCLEOTIDE SEQUENCE [LARGE SCALE GENOMIC DNA]</scope>
    <source>
        <strain evidence="3">cv. Nisqually</strain>
    </source>
</reference>
<protein>
    <submittedName>
        <fullName evidence="2">Uncharacterized protein</fullName>
    </submittedName>
</protein>
<dbReference type="EMBL" id="CM009291">
    <property type="protein sequence ID" value="PNT50660.1"/>
    <property type="molecule type" value="Genomic_DNA"/>
</dbReference>
<dbReference type="Proteomes" id="UP000006729">
    <property type="component" value="Chromosome 2"/>
</dbReference>
<proteinExistence type="predicted"/>
<name>B9GSG9_POPTR</name>
<gene>
    <name evidence="2" type="ORF">POPTR_002G197700</name>
</gene>
<organism evidence="2 3">
    <name type="scientific">Populus trichocarpa</name>
    <name type="common">Western balsam poplar</name>
    <name type="synonym">Populus balsamifera subsp. trichocarpa</name>
    <dbReference type="NCBI Taxonomy" id="3694"/>
    <lineage>
        <taxon>Eukaryota</taxon>
        <taxon>Viridiplantae</taxon>
        <taxon>Streptophyta</taxon>
        <taxon>Embryophyta</taxon>
        <taxon>Tracheophyta</taxon>
        <taxon>Spermatophyta</taxon>
        <taxon>Magnoliopsida</taxon>
        <taxon>eudicotyledons</taxon>
        <taxon>Gunneridae</taxon>
        <taxon>Pentapetalae</taxon>
        <taxon>rosids</taxon>
        <taxon>fabids</taxon>
        <taxon>Malpighiales</taxon>
        <taxon>Salicaceae</taxon>
        <taxon>Saliceae</taxon>
        <taxon>Populus</taxon>
    </lineage>
</organism>
<dbReference type="InParanoid" id="B9GSG9"/>
<keyword evidence="3" id="KW-1185">Reference proteome</keyword>